<protein>
    <recommendedName>
        <fullName evidence="6">Glycosyl transferase</fullName>
    </recommendedName>
</protein>
<feature type="compositionally biased region" description="Polar residues" evidence="1">
    <location>
        <begin position="651"/>
        <end position="668"/>
    </location>
</feature>
<sequence length="880" mass="99556">MRQFVRRWSHRLREAQHFNPGLLNLLERVLRGRSWLARILNMGLWATYHLLLRCQRMYHRLKQRPHIQQVERSTTQPWHDALTVNGVNQGVLIIAELAMPQCRRYRVEQKVEGFKALGIRCDVVSWTDLEPAFERLQTAKTVIFYRVPATPELLALAEEAKRLKMIRFFDIDDLVFDLDVYRQNSNLIDLPKKEQAELLKGGQLYCDMLMACDHAIASTPTLKHHMERFCPGEVLVVENALDNRLLQLAEKPSGMPASQRIVIGYGSGTRTHNADFLLVSAALVRLMQQYPQVELAVYGHLTLADEFEAVAERIHKVPFIEAQDYYQAMRRFDINLAPLEPGPFNDAKSNIKFIEASVFRIPTVASPAAAFKQVICSGENGFLAETEAEWFDALEALVLSTTLRQRIGEAAHRTAVEQYAIPIVADQQLKPVLSLAHHPEMPLVSTQRHVVLVNVLFAPMSLGGATVVAEQLAEQLNQRGDTRVTVITGCFDTSLALGEVRQYRWHDLTVFAVRIAGGSMEQDYDSPLVTQAFDRILTALQPDIVHFHSIQMMGVGMLECCLAQQLPYLITLHDAWWLCEKQFMVNADGYCGQAAIDPLVCAQCVDHTEAMLKRRFRLQPLLNQAARLLAPSEFQRDLYVQSGTSSERTLVNKNGISHPLSSPENLSSTEDRALQRAGQPLVFAFMGGRAEHKGYFWLKQIIEQLDSDQYELRLIDVTARVTHSEMQQEHWNAKGQVNIVPPFDPDQLDDFFAEIDVLLFPSQWKESFGLTVREAMIRDIWVITTDCGGPAEDLIDGENGHLVAMDDAAGFKAAIEACLSNPEHTRRYQNPHKDRIRRFADQADELSGIIDEVLTAQRQQIPMMSAVTAEASTEHTAYSS</sequence>
<proteinExistence type="predicted"/>
<dbReference type="GO" id="GO:0016757">
    <property type="term" value="F:glycosyltransferase activity"/>
    <property type="evidence" value="ECO:0007669"/>
    <property type="project" value="InterPro"/>
</dbReference>
<keyword evidence="5" id="KW-1185">Reference proteome</keyword>
<dbReference type="AlphaFoldDB" id="A0A1E2VDE3"/>
<organism evidence="4 5">
    <name type="scientific">Terasakiispira papahanaumokuakeensis</name>
    <dbReference type="NCBI Taxonomy" id="197479"/>
    <lineage>
        <taxon>Bacteria</taxon>
        <taxon>Pseudomonadati</taxon>
        <taxon>Pseudomonadota</taxon>
        <taxon>Gammaproteobacteria</taxon>
        <taxon>Oceanospirillales</taxon>
        <taxon>Terasakiispira</taxon>
    </lineage>
</organism>
<feature type="domain" description="Glycosyl transferase family 1" evidence="2">
    <location>
        <begin position="671"/>
        <end position="830"/>
    </location>
</feature>
<gene>
    <name evidence="4" type="ORF">BFW38_16170</name>
</gene>
<name>A0A1E2VDE3_9GAMM</name>
<dbReference type="Pfam" id="PF13439">
    <property type="entry name" value="Glyco_transf_4"/>
    <property type="match status" value="1"/>
</dbReference>
<evidence type="ECO:0000259" key="2">
    <source>
        <dbReference type="Pfam" id="PF00534"/>
    </source>
</evidence>
<feature type="domain" description="Glycosyltransferase subfamily 4-like N-terminal" evidence="3">
    <location>
        <begin position="463"/>
        <end position="656"/>
    </location>
</feature>
<evidence type="ECO:0000259" key="3">
    <source>
        <dbReference type="Pfam" id="PF13439"/>
    </source>
</evidence>
<dbReference type="Pfam" id="PF00534">
    <property type="entry name" value="Glycos_transf_1"/>
    <property type="match status" value="1"/>
</dbReference>
<dbReference type="Proteomes" id="UP000094291">
    <property type="component" value="Unassembled WGS sequence"/>
</dbReference>
<dbReference type="EMBL" id="MDTQ01000001">
    <property type="protein sequence ID" value="ODC04836.1"/>
    <property type="molecule type" value="Genomic_DNA"/>
</dbReference>
<evidence type="ECO:0008006" key="6">
    <source>
        <dbReference type="Google" id="ProtNLM"/>
    </source>
</evidence>
<evidence type="ECO:0000313" key="4">
    <source>
        <dbReference type="EMBL" id="ODC04836.1"/>
    </source>
</evidence>
<accession>A0A1E2VDE3</accession>
<feature type="region of interest" description="Disordered" evidence="1">
    <location>
        <begin position="651"/>
        <end position="671"/>
    </location>
</feature>
<dbReference type="OrthoDB" id="9801609at2"/>
<dbReference type="InterPro" id="IPR050194">
    <property type="entry name" value="Glycosyltransferase_grp1"/>
</dbReference>
<dbReference type="Gene3D" id="3.40.50.2000">
    <property type="entry name" value="Glycogen Phosphorylase B"/>
    <property type="match status" value="3"/>
</dbReference>
<dbReference type="RefSeq" id="WP_068999820.1">
    <property type="nucleotide sequence ID" value="NZ_MDTQ01000001.1"/>
</dbReference>
<dbReference type="SUPFAM" id="SSF53756">
    <property type="entry name" value="UDP-Glycosyltransferase/glycogen phosphorylase"/>
    <property type="match status" value="2"/>
</dbReference>
<dbReference type="Pfam" id="PF13692">
    <property type="entry name" value="Glyco_trans_1_4"/>
    <property type="match status" value="1"/>
</dbReference>
<evidence type="ECO:0000313" key="5">
    <source>
        <dbReference type="Proteomes" id="UP000094291"/>
    </source>
</evidence>
<dbReference type="STRING" id="197479.BFW38_16170"/>
<dbReference type="PANTHER" id="PTHR45947">
    <property type="entry name" value="SULFOQUINOVOSYL TRANSFERASE SQD2"/>
    <property type="match status" value="1"/>
</dbReference>
<comment type="caution">
    <text evidence="4">The sequence shown here is derived from an EMBL/GenBank/DDBJ whole genome shotgun (WGS) entry which is preliminary data.</text>
</comment>
<dbReference type="InterPro" id="IPR001296">
    <property type="entry name" value="Glyco_trans_1"/>
</dbReference>
<dbReference type="PANTHER" id="PTHR45947:SF13">
    <property type="entry name" value="TRANSFERASE"/>
    <property type="match status" value="1"/>
</dbReference>
<dbReference type="CDD" id="cd03823">
    <property type="entry name" value="GT4_ExpE7-like"/>
    <property type="match status" value="1"/>
</dbReference>
<dbReference type="InterPro" id="IPR028098">
    <property type="entry name" value="Glyco_trans_4-like_N"/>
</dbReference>
<reference evidence="4 5" key="1">
    <citation type="submission" date="2016-08" db="EMBL/GenBank/DDBJ databases">
        <authorList>
            <person name="Seilhamer J.J."/>
        </authorList>
    </citation>
    <scope>NUCLEOTIDE SEQUENCE [LARGE SCALE GENOMIC DNA]</scope>
    <source>
        <strain evidence="4 5">PH27A</strain>
    </source>
</reference>
<evidence type="ECO:0000256" key="1">
    <source>
        <dbReference type="SAM" id="MobiDB-lite"/>
    </source>
</evidence>